<evidence type="ECO:0000259" key="5">
    <source>
        <dbReference type="Pfam" id="PF03775"/>
    </source>
</evidence>
<dbReference type="HAMAP" id="MF_00267">
    <property type="entry name" value="MinC"/>
    <property type="match status" value="1"/>
</dbReference>
<dbReference type="Proteomes" id="UP000823632">
    <property type="component" value="Unassembled WGS sequence"/>
</dbReference>
<keyword evidence="2 4" id="KW-0717">Septation</keyword>
<evidence type="ECO:0000256" key="4">
    <source>
        <dbReference type="HAMAP-Rule" id="MF_00267"/>
    </source>
</evidence>
<name>A0A9D9GZK3_9BACT</name>
<evidence type="ECO:0000313" key="7">
    <source>
        <dbReference type="Proteomes" id="UP000823632"/>
    </source>
</evidence>
<evidence type="ECO:0000256" key="1">
    <source>
        <dbReference type="ARBA" id="ARBA00022618"/>
    </source>
</evidence>
<proteinExistence type="inferred from homology"/>
<dbReference type="Gene3D" id="2.160.20.70">
    <property type="match status" value="1"/>
</dbReference>
<dbReference type="InterPro" id="IPR016098">
    <property type="entry name" value="CAP/MinC_C"/>
</dbReference>
<protein>
    <recommendedName>
        <fullName evidence="4">Probable septum site-determining protein MinC</fullName>
    </recommendedName>
</protein>
<keyword evidence="1 4" id="KW-0132">Cell division</keyword>
<keyword evidence="3 4" id="KW-0131">Cell cycle</keyword>
<dbReference type="GO" id="GO:0000917">
    <property type="term" value="P:division septum assembly"/>
    <property type="evidence" value="ECO:0007669"/>
    <property type="project" value="UniProtKB-KW"/>
</dbReference>
<reference evidence="6" key="1">
    <citation type="submission" date="2020-10" db="EMBL/GenBank/DDBJ databases">
        <authorList>
            <person name="Gilroy R."/>
        </authorList>
    </citation>
    <scope>NUCLEOTIDE SEQUENCE</scope>
    <source>
        <strain evidence="6">10192</strain>
    </source>
</reference>
<feature type="domain" description="Septum formation inhibitor MinC C-terminal" evidence="5">
    <location>
        <begin position="179"/>
        <end position="283"/>
    </location>
</feature>
<dbReference type="AlphaFoldDB" id="A0A9D9GZK3"/>
<comment type="caution">
    <text evidence="6">The sequence shown here is derived from an EMBL/GenBank/DDBJ whole genome shotgun (WGS) entry which is preliminary data.</text>
</comment>
<gene>
    <name evidence="4" type="primary">minC</name>
    <name evidence="6" type="ORF">IAC76_00130</name>
</gene>
<dbReference type="InterPro" id="IPR036145">
    <property type="entry name" value="MinC_C_sf"/>
</dbReference>
<accession>A0A9D9GZK3</accession>
<organism evidence="6 7">
    <name type="scientific">Candidatus Scatousia excrementipullorum</name>
    <dbReference type="NCBI Taxonomy" id="2840936"/>
    <lineage>
        <taxon>Bacteria</taxon>
        <taxon>Candidatus Scatousia</taxon>
    </lineage>
</organism>
<dbReference type="GO" id="GO:1901891">
    <property type="term" value="P:regulation of cell septum assembly"/>
    <property type="evidence" value="ECO:0007669"/>
    <property type="project" value="InterPro"/>
</dbReference>
<dbReference type="InterPro" id="IPR005526">
    <property type="entry name" value="Septum_form_inhib_MinC_C"/>
</dbReference>
<evidence type="ECO:0000256" key="3">
    <source>
        <dbReference type="ARBA" id="ARBA00023306"/>
    </source>
</evidence>
<dbReference type="EMBL" id="JADIND010000003">
    <property type="protein sequence ID" value="MBO8429773.1"/>
    <property type="molecule type" value="Genomic_DNA"/>
</dbReference>
<evidence type="ECO:0000313" key="6">
    <source>
        <dbReference type="EMBL" id="MBO8429773.1"/>
    </source>
</evidence>
<dbReference type="Pfam" id="PF03775">
    <property type="entry name" value="MinC_C"/>
    <property type="match status" value="1"/>
</dbReference>
<evidence type="ECO:0000256" key="2">
    <source>
        <dbReference type="ARBA" id="ARBA00023210"/>
    </source>
</evidence>
<comment type="similarity">
    <text evidence="4">Belongs to the MinC family.</text>
</comment>
<comment type="subunit">
    <text evidence="4">Interacts with MinD and FtsZ.</text>
</comment>
<reference evidence="6" key="2">
    <citation type="journal article" date="2021" name="PeerJ">
        <title>Extensive microbial diversity within the chicken gut microbiome revealed by metagenomics and culture.</title>
        <authorList>
            <person name="Gilroy R."/>
            <person name="Ravi A."/>
            <person name="Getino M."/>
            <person name="Pursley I."/>
            <person name="Horton D.L."/>
            <person name="Alikhan N.F."/>
            <person name="Baker D."/>
            <person name="Gharbi K."/>
            <person name="Hall N."/>
            <person name="Watson M."/>
            <person name="Adriaenssens E.M."/>
            <person name="Foster-Nyarko E."/>
            <person name="Jarju S."/>
            <person name="Secka A."/>
            <person name="Antonio M."/>
            <person name="Oren A."/>
            <person name="Chaudhuri R.R."/>
            <person name="La Ragione R."/>
            <person name="Hildebrand F."/>
            <person name="Pallen M.J."/>
        </authorList>
    </citation>
    <scope>NUCLEOTIDE SEQUENCE</scope>
    <source>
        <strain evidence="6">10192</strain>
    </source>
</reference>
<comment type="function">
    <text evidence="4">Cell division inhibitor that blocks the formation of polar Z ring septums. Rapidly oscillates between the poles of the cell to destabilize FtsZ filaments that have formed before they mature into polar Z rings. Prevents FtsZ polymerization.</text>
</comment>
<dbReference type="PANTHER" id="PTHR34108">
    <property type="entry name" value="SEPTUM SITE-DETERMINING PROTEIN MINC"/>
    <property type="match status" value="1"/>
</dbReference>
<dbReference type="InterPro" id="IPR013033">
    <property type="entry name" value="MinC"/>
</dbReference>
<dbReference type="SUPFAM" id="SSF63848">
    <property type="entry name" value="Cell-division inhibitor MinC, C-terminal domain"/>
    <property type="match status" value="1"/>
</dbReference>
<dbReference type="PANTHER" id="PTHR34108:SF1">
    <property type="entry name" value="SEPTUM SITE-DETERMINING PROTEIN MINC"/>
    <property type="match status" value="1"/>
</dbReference>
<sequence length="289" mass="31930">MEKGYVKNGFIVDLANATKTSEIIYELSRILDMPEAKNKKVCLKLGAVNLNPSELVSIKALIETMDSEIQFISTVSEETKQAAKDLGIEISGIENIVPALDITATKEANDSVNTELVSALDKIFGEGDFEERYPEEEDSLKISDDTDKSIEVTETKDALEEEEIKQYNKETEKLPTLYIHRTLRSGQSITSEGNIVIIGDVNPGAEIVAKGDITVWGILGGIAHAGSDGNTYSRIRALKLNAIQLRIGGIFARRPDTVNIPYVQKTDTFTPEEARVNRKNIVIYKLHES</sequence>
<dbReference type="GO" id="GO:0000902">
    <property type="term" value="P:cell morphogenesis"/>
    <property type="evidence" value="ECO:0007669"/>
    <property type="project" value="InterPro"/>
</dbReference>